<keyword evidence="14" id="KW-1185">Reference proteome</keyword>
<evidence type="ECO:0000256" key="4">
    <source>
        <dbReference type="ARBA" id="ARBA00022776"/>
    </source>
</evidence>
<evidence type="ECO:0000256" key="10">
    <source>
        <dbReference type="PROSITE-ProRule" id="PRU00339"/>
    </source>
</evidence>
<feature type="repeat" description="TPR" evidence="10">
    <location>
        <begin position="561"/>
        <end position="594"/>
    </location>
</feature>
<evidence type="ECO:0000259" key="12">
    <source>
        <dbReference type="Pfam" id="PF04049"/>
    </source>
</evidence>
<dbReference type="InterPro" id="IPR007192">
    <property type="entry name" value="APC8"/>
</dbReference>
<organism evidence="13 14">
    <name type="scientific">Tribolium castaneum</name>
    <name type="common">Red flour beetle</name>
    <dbReference type="NCBI Taxonomy" id="7070"/>
    <lineage>
        <taxon>Eukaryota</taxon>
        <taxon>Metazoa</taxon>
        <taxon>Ecdysozoa</taxon>
        <taxon>Arthropoda</taxon>
        <taxon>Hexapoda</taxon>
        <taxon>Insecta</taxon>
        <taxon>Pterygota</taxon>
        <taxon>Neoptera</taxon>
        <taxon>Endopterygota</taxon>
        <taxon>Coleoptera</taxon>
        <taxon>Polyphaga</taxon>
        <taxon>Cucujiformia</taxon>
        <taxon>Tenebrionidae</taxon>
        <taxon>Tenebrionidae incertae sedis</taxon>
        <taxon>Tribolium</taxon>
    </lineage>
</organism>
<dbReference type="GO" id="GO:0051301">
    <property type="term" value="P:cell division"/>
    <property type="evidence" value="ECO:0000318"/>
    <property type="project" value="GO_Central"/>
</dbReference>
<feature type="repeat" description="TPR" evidence="10">
    <location>
        <begin position="629"/>
        <end position="662"/>
    </location>
</feature>
<keyword evidence="3" id="KW-0677">Repeat</keyword>
<evidence type="ECO:0000313" key="14">
    <source>
        <dbReference type="Proteomes" id="UP000007266"/>
    </source>
</evidence>
<dbReference type="Pfam" id="PF04049">
    <property type="entry name" value="ANAPC8"/>
    <property type="match status" value="1"/>
</dbReference>
<dbReference type="PANTHER" id="PTHR12558">
    <property type="entry name" value="CELL DIVISION CYCLE 16,23,27"/>
    <property type="match status" value="1"/>
</dbReference>
<dbReference type="AlphaFoldDB" id="A0A139WHE2"/>
<protein>
    <recommendedName>
        <fullName evidence="9">Cyclosome subunit 8</fullName>
    </recommendedName>
</protein>
<evidence type="ECO:0000256" key="7">
    <source>
        <dbReference type="ARBA" id="ARBA00023306"/>
    </source>
</evidence>
<evidence type="ECO:0000256" key="2">
    <source>
        <dbReference type="ARBA" id="ARBA00022618"/>
    </source>
</evidence>
<dbReference type="Pfam" id="PF13414">
    <property type="entry name" value="TPR_11"/>
    <property type="match status" value="1"/>
</dbReference>
<keyword evidence="4" id="KW-0498">Mitosis</keyword>
<reference evidence="13 14" key="2">
    <citation type="journal article" date="2010" name="Nucleic Acids Res.">
        <title>BeetleBase in 2010: revisions to provide comprehensive genomic information for Tribolium castaneum.</title>
        <authorList>
            <person name="Kim H.S."/>
            <person name="Murphy T."/>
            <person name="Xia J."/>
            <person name="Caragea D."/>
            <person name="Park Y."/>
            <person name="Beeman R.W."/>
            <person name="Lorenzen M.D."/>
            <person name="Butcher S."/>
            <person name="Manak J.R."/>
            <person name="Brown S.J."/>
        </authorList>
    </citation>
    <scope>GENOME REANNOTATION</scope>
    <source>
        <strain evidence="13 14">Georgia GA2</strain>
    </source>
</reference>
<keyword evidence="6 10" id="KW-0802">TPR repeat</keyword>
<dbReference type="Gene3D" id="1.25.40.10">
    <property type="entry name" value="Tetratricopeptide repeat domain"/>
    <property type="match status" value="3"/>
</dbReference>
<feature type="domain" description="Cdc23" evidence="12">
    <location>
        <begin position="10"/>
        <end position="246"/>
    </location>
</feature>
<evidence type="ECO:0000256" key="9">
    <source>
        <dbReference type="ARBA" id="ARBA00082695"/>
    </source>
</evidence>
<proteinExistence type="inferred from homology"/>
<dbReference type="InterPro" id="IPR011990">
    <property type="entry name" value="TPR-like_helical_dom_sf"/>
</dbReference>
<dbReference type="PROSITE" id="PS50005">
    <property type="entry name" value="TPR"/>
    <property type="match status" value="3"/>
</dbReference>
<evidence type="ECO:0000313" key="13">
    <source>
        <dbReference type="EMBL" id="KYB27271.1"/>
    </source>
</evidence>
<evidence type="ECO:0000256" key="8">
    <source>
        <dbReference type="ARBA" id="ARBA00061138"/>
    </source>
</evidence>
<dbReference type="STRING" id="7070.A0A139WHE2"/>
<dbReference type="GO" id="GO:0045842">
    <property type="term" value="P:positive regulation of mitotic metaphase/anaphase transition"/>
    <property type="evidence" value="ECO:0000318"/>
    <property type="project" value="GO_Central"/>
</dbReference>
<name>A0A139WHE2_TRICA</name>
<dbReference type="GO" id="GO:0005680">
    <property type="term" value="C:anaphase-promoting complex"/>
    <property type="evidence" value="ECO:0000318"/>
    <property type="project" value="GO_Central"/>
</dbReference>
<evidence type="ECO:0000256" key="1">
    <source>
        <dbReference type="ARBA" id="ARBA00004906"/>
    </source>
</evidence>
<comment type="pathway">
    <text evidence="1">Protein modification; protein ubiquitination.</text>
</comment>
<evidence type="ECO:0000256" key="11">
    <source>
        <dbReference type="SAM" id="MobiDB-lite"/>
    </source>
</evidence>
<dbReference type="Pfam" id="PF13181">
    <property type="entry name" value="TPR_8"/>
    <property type="match status" value="3"/>
</dbReference>
<dbReference type="InterPro" id="IPR019734">
    <property type="entry name" value="TPR_rpt"/>
</dbReference>
<comment type="similarity">
    <text evidence="8">Belongs to the APC8/CDC23 family.</text>
</comment>
<dbReference type="SUPFAM" id="SSF48452">
    <property type="entry name" value="TPR-like"/>
    <property type="match status" value="4"/>
</dbReference>
<evidence type="ECO:0000256" key="5">
    <source>
        <dbReference type="ARBA" id="ARBA00022786"/>
    </source>
</evidence>
<dbReference type="FunCoup" id="A0A139WHE2">
    <property type="interactions" value="459"/>
</dbReference>
<dbReference type="GO" id="GO:0016567">
    <property type="term" value="P:protein ubiquitination"/>
    <property type="evidence" value="ECO:0000318"/>
    <property type="project" value="GO_Central"/>
</dbReference>
<keyword evidence="5" id="KW-0833">Ubl conjugation pathway</keyword>
<dbReference type="PANTHER" id="PTHR12558:SF10">
    <property type="entry name" value="CELL DIVISION CYCLE PROTEIN 23 HOMOLOG"/>
    <property type="match status" value="1"/>
</dbReference>
<feature type="region of interest" description="Disordered" evidence="11">
    <location>
        <begin position="802"/>
        <end position="828"/>
    </location>
</feature>
<gene>
    <name evidence="13" type="primary">AUGUSTUS-3.0.2_14483</name>
    <name evidence="13" type="ORF">TcasGA2_TC014483</name>
</gene>
<dbReference type="GO" id="GO:0031145">
    <property type="term" value="P:anaphase-promoting complex-dependent catabolic process"/>
    <property type="evidence" value="ECO:0000318"/>
    <property type="project" value="GO_Central"/>
</dbReference>
<feature type="repeat" description="TPR" evidence="10">
    <location>
        <begin position="595"/>
        <end position="628"/>
    </location>
</feature>
<evidence type="ECO:0000256" key="6">
    <source>
        <dbReference type="ARBA" id="ARBA00022803"/>
    </source>
</evidence>
<keyword evidence="2 13" id="KW-0132">Cell division</keyword>
<evidence type="ECO:0000256" key="3">
    <source>
        <dbReference type="ARBA" id="ARBA00022737"/>
    </source>
</evidence>
<dbReference type="Proteomes" id="UP000007266">
    <property type="component" value="Linkage group 5"/>
</dbReference>
<dbReference type="InParanoid" id="A0A139WHE2"/>
<accession>A0A139WHE2</accession>
<reference evidence="13 14" key="1">
    <citation type="journal article" date="2008" name="Nature">
        <title>The genome of the model beetle and pest Tribolium castaneum.</title>
        <authorList>
            <consortium name="Tribolium Genome Sequencing Consortium"/>
            <person name="Richards S."/>
            <person name="Gibbs R.A."/>
            <person name="Weinstock G.M."/>
            <person name="Brown S.J."/>
            <person name="Denell R."/>
            <person name="Beeman R.W."/>
            <person name="Gibbs R."/>
            <person name="Beeman R.W."/>
            <person name="Brown S.J."/>
            <person name="Bucher G."/>
            <person name="Friedrich M."/>
            <person name="Grimmelikhuijzen C.J."/>
            <person name="Klingler M."/>
            <person name="Lorenzen M."/>
            <person name="Richards S."/>
            <person name="Roth S."/>
            <person name="Schroder R."/>
            <person name="Tautz D."/>
            <person name="Zdobnov E.M."/>
            <person name="Muzny D."/>
            <person name="Gibbs R.A."/>
            <person name="Weinstock G.M."/>
            <person name="Attaway T."/>
            <person name="Bell S."/>
            <person name="Buhay C.J."/>
            <person name="Chandrabose M.N."/>
            <person name="Chavez D."/>
            <person name="Clerk-Blankenburg K.P."/>
            <person name="Cree A."/>
            <person name="Dao M."/>
            <person name="Davis C."/>
            <person name="Chacko J."/>
            <person name="Dinh H."/>
            <person name="Dugan-Rocha S."/>
            <person name="Fowler G."/>
            <person name="Garner T.T."/>
            <person name="Garnes J."/>
            <person name="Gnirke A."/>
            <person name="Hawes A."/>
            <person name="Hernandez J."/>
            <person name="Hines S."/>
            <person name="Holder M."/>
            <person name="Hume J."/>
            <person name="Jhangiani S.N."/>
            <person name="Joshi V."/>
            <person name="Khan Z.M."/>
            <person name="Jackson L."/>
            <person name="Kovar C."/>
            <person name="Kowis A."/>
            <person name="Lee S."/>
            <person name="Lewis L.R."/>
            <person name="Margolis J."/>
            <person name="Morgan M."/>
            <person name="Nazareth L.V."/>
            <person name="Nguyen N."/>
            <person name="Okwuonu G."/>
            <person name="Parker D."/>
            <person name="Richards S."/>
            <person name="Ruiz S.J."/>
            <person name="Santibanez J."/>
            <person name="Savard J."/>
            <person name="Scherer S.E."/>
            <person name="Schneider B."/>
            <person name="Sodergren E."/>
            <person name="Tautz D."/>
            <person name="Vattahil S."/>
            <person name="Villasana D."/>
            <person name="White C.S."/>
            <person name="Wright R."/>
            <person name="Park Y."/>
            <person name="Beeman R.W."/>
            <person name="Lord J."/>
            <person name="Oppert B."/>
            <person name="Lorenzen M."/>
            <person name="Brown S."/>
            <person name="Wang L."/>
            <person name="Savard J."/>
            <person name="Tautz D."/>
            <person name="Richards S."/>
            <person name="Weinstock G."/>
            <person name="Gibbs R.A."/>
            <person name="Liu Y."/>
            <person name="Worley K."/>
            <person name="Weinstock G."/>
            <person name="Elsik C.G."/>
            <person name="Reese J.T."/>
            <person name="Elhaik E."/>
            <person name="Landan G."/>
            <person name="Graur D."/>
            <person name="Arensburger P."/>
            <person name="Atkinson P."/>
            <person name="Beeman R.W."/>
            <person name="Beidler J."/>
            <person name="Brown S.J."/>
            <person name="Demuth J.P."/>
            <person name="Drury D.W."/>
            <person name="Du Y.Z."/>
            <person name="Fujiwara H."/>
            <person name="Lorenzen M."/>
            <person name="Maselli V."/>
            <person name="Osanai M."/>
            <person name="Park Y."/>
            <person name="Robertson H.M."/>
            <person name="Tu Z."/>
            <person name="Wang J.J."/>
            <person name="Wang S."/>
            <person name="Richards S."/>
            <person name="Song H."/>
            <person name="Zhang L."/>
            <person name="Sodergren E."/>
            <person name="Werner D."/>
            <person name="Stanke M."/>
            <person name="Morgenstern B."/>
            <person name="Solovyev V."/>
            <person name="Kosarev P."/>
            <person name="Brown G."/>
            <person name="Chen H.C."/>
            <person name="Ermolaeva O."/>
            <person name="Hlavina W."/>
            <person name="Kapustin Y."/>
            <person name="Kiryutin B."/>
            <person name="Kitts P."/>
            <person name="Maglott D."/>
            <person name="Pruitt K."/>
            <person name="Sapojnikov V."/>
            <person name="Souvorov A."/>
            <person name="Mackey A.J."/>
            <person name="Waterhouse R.M."/>
            <person name="Wyder S."/>
            <person name="Zdobnov E.M."/>
            <person name="Zdobnov E.M."/>
            <person name="Wyder S."/>
            <person name="Kriventseva E.V."/>
            <person name="Kadowaki T."/>
            <person name="Bork P."/>
            <person name="Aranda M."/>
            <person name="Bao R."/>
            <person name="Beermann A."/>
            <person name="Berns N."/>
            <person name="Bolognesi R."/>
            <person name="Bonneton F."/>
            <person name="Bopp D."/>
            <person name="Brown S.J."/>
            <person name="Bucher G."/>
            <person name="Butts T."/>
            <person name="Chaumot A."/>
            <person name="Denell R.E."/>
            <person name="Ferrier D.E."/>
            <person name="Friedrich M."/>
            <person name="Gordon C.M."/>
            <person name="Jindra M."/>
            <person name="Klingler M."/>
            <person name="Lan Q."/>
            <person name="Lattorff H.M."/>
            <person name="Laudet V."/>
            <person name="von Levetsow C."/>
            <person name="Liu Z."/>
            <person name="Lutz R."/>
            <person name="Lynch J.A."/>
            <person name="da Fonseca R.N."/>
            <person name="Posnien N."/>
            <person name="Reuter R."/>
            <person name="Roth S."/>
            <person name="Savard J."/>
            <person name="Schinko J.B."/>
            <person name="Schmitt C."/>
            <person name="Schoppmeier M."/>
            <person name="Schroder R."/>
            <person name="Shippy T.D."/>
            <person name="Simonnet F."/>
            <person name="Marques-Souza H."/>
            <person name="Tautz D."/>
            <person name="Tomoyasu Y."/>
            <person name="Trauner J."/>
            <person name="Van der Zee M."/>
            <person name="Vervoort M."/>
            <person name="Wittkopp N."/>
            <person name="Wimmer E.A."/>
            <person name="Yang X."/>
            <person name="Jones A.K."/>
            <person name="Sattelle D.B."/>
            <person name="Ebert P.R."/>
            <person name="Nelson D."/>
            <person name="Scott J.G."/>
            <person name="Beeman R.W."/>
            <person name="Muthukrishnan S."/>
            <person name="Kramer K.J."/>
            <person name="Arakane Y."/>
            <person name="Beeman R.W."/>
            <person name="Zhu Q."/>
            <person name="Hogenkamp D."/>
            <person name="Dixit R."/>
            <person name="Oppert B."/>
            <person name="Jiang H."/>
            <person name="Zou Z."/>
            <person name="Marshall J."/>
            <person name="Elpidina E."/>
            <person name="Vinokurov K."/>
            <person name="Oppert C."/>
            <person name="Zou Z."/>
            <person name="Evans J."/>
            <person name="Lu Z."/>
            <person name="Zhao P."/>
            <person name="Sumathipala N."/>
            <person name="Altincicek B."/>
            <person name="Vilcinskas A."/>
            <person name="Williams M."/>
            <person name="Hultmark D."/>
            <person name="Hetru C."/>
            <person name="Jiang H."/>
            <person name="Grimmelikhuijzen C.J."/>
            <person name="Hauser F."/>
            <person name="Cazzamali G."/>
            <person name="Williamson M."/>
            <person name="Park Y."/>
            <person name="Li B."/>
            <person name="Tanaka Y."/>
            <person name="Predel R."/>
            <person name="Neupert S."/>
            <person name="Schachtner J."/>
            <person name="Verleyen P."/>
            <person name="Raible F."/>
            <person name="Bork P."/>
            <person name="Friedrich M."/>
            <person name="Walden K.K."/>
            <person name="Robertson H.M."/>
            <person name="Angeli S."/>
            <person name="Foret S."/>
            <person name="Bucher G."/>
            <person name="Schuetz S."/>
            <person name="Maleszka R."/>
            <person name="Wimmer E.A."/>
            <person name="Beeman R.W."/>
            <person name="Lorenzen M."/>
            <person name="Tomoyasu Y."/>
            <person name="Miller S.C."/>
            <person name="Grossmann D."/>
            <person name="Bucher G."/>
        </authorList>
    </citation>
    <scope>NUCLEOTIDE SEQUENCE [LARGE SCALE GENOMIC DNA]</scope>
    <source>
        <strain evidence="13 14">Georgia GA2</strain>
    </source>
</reference>
<dbReference type="FunFam" id="1.25.40.10:FF:000093">
    <property type="entry name" value="cell division cycle protein 23 homolog"/>
    <property type="match status" value="1"/>
</dbReference>
<dbReference type="OMA" id="QFTSANE"/>
<sequence length="828" mass="94809">MDEIKLDLPQIKQDLLHGIVACSQRGLNHSAKWLSELHYSLAYIKSTPEENVQFKDDCEGELEAYFMAKSYFDLKEYDRCAHFLKKCTKPKTRFLYLYARYFSIQKKKLDSMTDTNCPPDPSENGDLTELCRELKSDYYENKLDGFCLYLYGIILKQLDMISLAITVFVKSVNLEPLLWCSWYELGKIIPDKSKIFSVQLPDHWMKHFFLAHAYLEQLNNDEALQIYFELYSQGLKNSTYLMAQIAIGHHNRRAKLLNVRHSPVIHVFALEQNGPHNRQNQVSDSLDLLRLVTGVPQVNRFFQNHANATAQNRDKGHKASPDCLLPETTQAFEAPIHRSEGLPGVLHRPQVNLNHARFHLVDAVTVRATNSCHNLRRKVPQSPVVVIAVFANFPRNDTGNDGREQQMEVLLNVNVGVGHQAFDHSHRINQKRQVSLRTCSLNPKAPSVNLTKKTCSSADRGWGSGCSLSKIGSGFGWNFLAGGWGTAGGFFCSWYSSRSFKYSDIVAELFHAIDLFKEILSVDPYRLDNLDTYSNLLYVQEMKTELADLAHKVVLIDKYRVETCCVIGNYYSLRSDHAKAVLYFRRALKLNPQFLSAWTLMGHEYMEMKNTNAAIQSYRHAIEINNRDYRAWYGLGQTYEILKMYFYCLYYYKQAQQLKPNDSRMIIALGETYEKLEKTENALKCYYKACKVGDIEGQALIKLAKLYDKLKDEDNAAAAFTEFCLRDDENKGRFNEDQTEFYSALQYLANYFLKRGDLDQAKIYANKCLENEKAKEVAKALLKEIAVKRLLTESLGSDTVPMDGTCSNILPPDDDGGSDMDITNTSTK</sequence>
<dbReference type="SMART" id="SM00028">
    <property type="entry name" value="TPR"/>
    <property type="match status" value="8"/>
</dbReference>
<keyword evidence="7" id="KW-0131">Cell cycle</keyword>
<dbReference type="EMBL" id="KQ971343">
    <property type="protein sequence ID" value="KYB27271.1"/>
    <property type="molecule type" value="Genomic_DNA"/>
</dbReference>